<gene>
    <name evidence="2" type="ORF">SAMN05518683_10290</name>
</gene>
<feature type="transmembrane region" description="Helical" evidence="1">
    <location>
        <begin position="105"/>
        <end position="129"/>
    </location>
</feature>
<dbReference type="Proteomes" id="UP000198892">
    <property type="component" value="Unassembled WGS sequence"/>
</dbReference>
<evidence type="ECO:0000313" key="3">
    <source>
        <dbReference type="Proteomes" id="UP000198892"/>
    </source>
</evidence>
<dbReference type="InterPro" id="IPR024515">
    <property type="entry name" value="DUF3397"/>
</dbReference>
<keyword evidence="1" id="KW-1133">Transmembrane helix</keyword>
<dbReference type="Pfam" id="PF11877">
    <property type="entry name" value="DUF3397"/>
    <property type="match status" value="1"/>
</dbReference>
<organism evidence="2 3">
    <name type="scientific">Salibacterium halotolerans</name>
    <dbReference type="NCBI Taxonomy" id="1884432"/>
    <lineage>
        <taxon>Bacteria</taxon>
        <taxon>Bacillati</taxon>
        <taxon>Bacillota</taxon>
        <taxon>Bacilli</taxon>
        <taxon>Bacillales</taxon>
        <taxon>Bacillaceae</taxon>
    </lineage>
</organism>
<dbReference type="STRING" id="1884432.SAMN05518683_10290"/>
<keyword evidence="1" id="KW-0472">Membrane</keyword>
<keyword evidence="3" id="KW-1185">Reference proteome</keyword>
<accession>A0A1I5M3V4</accession>
<proteinExistence type="predicted"/>
<dbReference type="AlphaFoldDB" id="A0A1I5M3V4"/>
<keyword evidence="1" id="KW-0812">Transmembrane</keyword>
<name>A0A1I5M3V4_9BACI</name>
<sequence length="130" mass="14806">MIDFLAAIGTMLLTFPPAVWYLVYISVVKTTKNKGKALRRASDSTAVLFIAAAALLLHQITGDSYVWLLIVIILLTAVVFTIIHYRTMHDIECKRLLKGIWRFTFFLYFCVYLLLCFYLLGTSLLSTFLG</sequence>
<evidence type="ECO:0008006" key="4">
    <source>
        <dbReference type="Google" id="ProtNLM"/>
    </source>
</evidence>
<dbReference type="OrthoDB" id="2353183at2"/>
<feature type="transmembrane region" description="Helical" evidence="1">
    <location>
        <begin position="6"/>
        <end position="28"/>
    </location>
</feature>
<reference evidence="3" key="1">
    <citation type="submission" date="2016-10" db="EMBL/GenBank/DDBJ databases">
        <authorList>
            <person name="Varghese N."/>
            <person name="Submissions S."/>
        </authorList>
    </citation>
    <scope>NUCLEOTIDE SEQUENCE [LARGE SCALE GENOMIC DNA]</scope>
    <source>
        <strain evidence="3">S7</strain>
    </source>
</reference>
<dbReference type="EMBL" id="FOXD01000002">
    <property type="protein sequence ID" value="SFP04242.1"/>
    <property type="molecule type" value="Genomic_DNA"/>
</dbReference>
<evidence type="ECO:0000256" key="1">
    <source>
        <dbReference type="SAM" id="Phobius"/>
    </source>
</evidence>
<feature type="transmembrane region" description="Helical" evidence="1">
    <location>
        <begin position="66"/>
        <end position="85"/>
    </location>
</feature>
<dbReference type="RefSeq" id="WP_093334946.1">
    <property type="nucleotide sequence ID" value="NZ_FOXD01000002.1"/>
</dbReference>
<evidence type="ECO:0000313" key="2">
    <source>
        <dbReference type="EMBL" id="SFP04242.1"/>
    </source>
</evidence>
<protein>
    <recommendedName>
        <fullName evidence="4">DUF3397 domain-containing protein</fullName>
    </recommendedName>
</protein>
<feature type="transmembrane region" description="Helical" evidence="1">
    <location>
        <begin position="40"/>
        <end position="60"/>
    </location>
</feature>